<sequence>MQKSKINTWSKAKFSIANEGSPTFYIGVGGRQRWALECLLRAGKKGCSPIDHPGPRWSGYVFDLRELGVQIETITEAHDGPFAGTHARYVLRSQVQLVEGNAA</sequence>
<dbReference type="Proteomes" id="UP000606730">
    <property type="component" value="Unassembled WGS sequence"/>
</dbReference>
<reference evidence="2" key="2">
    <citation type="submission" date="2020-09" db="EMBL/GenBank/DDBJ databases">
        <authorList>
            <person name="Sun Q."/>
            <person name="Zhou Y."/>
        </authorList>
    </citation>
    <scope>NUCLEOTIDE SEQUENCE</scope>
    <source>
        <strain evidence="2">CGMCC 1.16012</strain>
    </source>
</reference>
<evidence type="ECO:0000313" key="2">
    <source>
        <dbReference type="EMBL" id="GGE41414.1"/>
    </source>
</evidence>
<name>A0A917EJ20_9RHOB</name>
<proteinExistence type="predicted"/>
<dbReference type="InterPro" id="IPR054382">
    <property type="entry name" value="wHTH_alphaproteobact"/>
</dbReference>
<evidence type="ECO:0000313" key="3">
    <source>
        <dbReference type="Proteomes" id="UP000606730"/>
    </source>
</evidence>
<organism evidence="2 3">
    <name type="scientific">Actibacterium pelagium</name>
    <dbReference type="NCBI Taxonomy" id="2029103"/>
    <lineage>
        <taxon>Bacteria</taxon>
        <taxon>Pseudomonadati</taxon>
        <taxon>Pseudomonadota</taxon>
        <taxon>Alphaproteobacteria</taxon>
        <taxon>Rhodobacterales</taxon>
        <taxon>Roseobacteraceae</taxon>
        <taxon>Actibacterium</taxon>
    </lineage>
</organism>
<feature type="domain" description="Winged helix" evidence="1">
    <location>
        <begin position="27"/>
        <end position="99"/>
    </location>
</feature>
<accession>A0A917EJ20</accession>
<dbReference type="Pfam" id="PF22324">
    <property type="entry name" value="HTH_91"/>
    <property type="match status" value="1"/>
</dbReference>
<dbReference type="AlphaFoldDB" id="A0A917EJ20"/>
<dbReference type="RefSeq" id="WP_095596475.1">
    <property type="nucleotide sequence ID" value="NZ_BMKN01000001.1"/>
</dbReference>
<comment type="caution">
    <text evidence="2">The sequence shown here is derived from an EMBL/GenBank/DDBJ whole genome shotgun (WGS) entry which is preliminary data.</text>
</comment>
<gene>
    <name evidence="2" type="ORF">GCM10011517_06280</name>
</gene>
<keyword evidence="3" id="KW-1185">Reference proteome</keyword>
<reference evidence="2" key="1">
    <citation type="journal article" date="2014" name="Int. J. Syst. Evol. Microbiol.">
        <title>Complete genome sequence of Corynebacterium casei LMG S-19264T (=DSM 44701T), isolated from a smear-ripened cheese.</title>
        <authorList>
            <consortium name="US DOE Joint Genome Institute (JGI-PGF)"/>
            <person name="Walter F."/>
            <person name="Albersmeier A."/>
            <person name="Kalinowski J."/>
            <person name="Ruckert C."/>
        </authorList>
    </citation>
    <scope>NUCLEOTIDE SEQUENCE</scope>
    <source>
        <strain evidence="2">CGMCC 1.16012</strain>
    </source>
</reference>
<dbReference type="OrthoDB" id="7211172at2"/>
<protein>
    <recommendedName>
        <fullName evidence="1">Winged helix domain-containing protein</fullName>
    </recommendedName>
</protein>
<evidence type="ECO:0000259" key="1">
    <source>
        <dbReference type="Pfam" id="PF22324"/>
    </source>
</evidence>
<dbReference type="EMBL" id="BMKN01000001">
    <property type="protein sequence ID" value="GGE41414.1"/>
    <property type="molecule type" value="Genomic_DNA"/>
</dbReference>